<feature type="transmembrane region" description="Helical" evidence="6">
    <location>
        <begin position="90"/>
        <end position="108"/>
    </location>
</feature>
<feature type="transmembrane region" description="Helical" evidence="6">
    <location>
        <begin position="114"/>
        <end position="142"/>
    </location>
</feature>
<dbReference type="EMBL" id="FOZK01000001">
    <property type="protein sequence ID" value="SFR94403.1"/>
    <property type="molecule type" value="Genomic_DNA"/>
</dbReference>
<evidence type="ECO:0000256" key="4">
    <source>
        <dbReference type="ARBA" id="ARBA00022989"/>
    </source>
</evidence>
<dbReference type="Proteomes" id="UP000199062">
    <property type="component" value="Unassembled WGS sequence"/>
</dbReference>
<evidence type="ECO:0000256" key="2">
    <source>
        <dbReference type="ARBA" id="ARBA00022475"/>
    </source>
</evidence>
<dbReference type="RefSeq" id="WP_089815392.1">
    <property type="nucleotide sequence ID" value="NZ_FOZK01000001.1"/>
</dbReference>
<dbReference type="PANTHER" id="PTHR30221">
    <property type="entry name" value="SMALL-CONDUCTANCE MECHANOSENSITIVE CHANNEL"/>
    <property type="match status" value="1"/>
</dbReference>
<dbReference type="GO" id="GO:0005886">
    <property type="term" value="C:plasma membrane"/>
    <property type="evidence" value="ECO:0007669"/>
    <property type="project" value="UniProtKB-SubCell"/>
</dbReference>
<keyword evidence="2" id="KW-1003">Cell membrane</keyword>
<comment type="subcellular location">
    <subcellularLocation>
        <location evidence="1">Cell membrane</location>
        <topology evidence="1">Multi-pass membrane protein</topology>
    </subcellularLocation>
</comment>
<protein>
    <submittedName>
        <fullName evidence="8">Small-conductance mechanosensitive channel</fullName>
    </submittedName>
</protein>
<dbReference type="Pfam" id="PF00924">
    <property type="entry name" value="MS_channel_2nd"/>
    <property type="match status" value="1"/>
</dbReference>
<name>A0A1I6KT27_9EURY</name>
<sequence>MKRPLAFGSVLLAVGFGLASAYVGASSLDGELWGIPTGVEIGGVTFGMLGSKVLGAVAIVFAGYGLYLLAKRALDDRTPSKRRQHDVRNVLRLGFGVATVVALLGVATEQWVGVLFSLGVVGFAVTFALQQPLFSLIGWLYIMVKRPYQVGDRVAIEGSKGDVAEVDFLVTTLWEINGELVSSNQPSGRIITLPNSVVLSSHVKNYTREEFPFVWNELSIQVAYETDLAYAQDLLREEADDYLGDEMAARIARYRERLSETPVELEVQDRPSVNVVQEESWVEFRLRYLVHPRRGQRVRNELYRRILVAFNEAPERVKFPVSRNR</sequence>
<dbReference type="GO" id="GO:0008381">
    <property type="term" value="F:mechanosensitive monoatomic ion channel activity"/>
    <property type="evidence" value="ECO:0007669"/>
    <property type="project" value="InterPro"/>
</dbReference>
<accession>A0A1I6KT27</accession>
<dbReference type="InterPro" id="IPR045275">
    <property type="entry name" value="MscS_archaea/bacteria_type"/>
</dbReference>
<gene>
    <name evidence="8" type="ORF">SAMN05216559_1517</name>
</gene>
<dbReference type="SUPFAM" id="SSF82689">
    <property type="entry name" value="Mechanosensitive channel protein MscS (YggB), C-terminal domain"/>
    <property type="match status" value="1"/>
</dbReference>
<dbReference type="Gene3D" id="2.30.30.60">
    <property type="match status" value="1"/>
</dbReference>
<evidence type="ECO:0000256" key="5">
    <source>
        <dbReference type="ARBA" id="ARBA00023136"/>
    </source>
</evidence>
<dbReference type="InterPro" id="IPR011066">
    <property type="entry name" value="MscS_channel_C_sf"/>
</dbReference>
<proteinExistence type="predicted"/>
<keyword evidence="5 6" id="KW-0472">Membrane</keyword>
<evidence type="ECO:0000256" key="1">
    <source>
        <dbReference type="ARBA" id="ARBA00004651"/>
    </source>
</evidence>
<dbReference type="PANTHER" id="PTHR30221:SF1">
    <property type="entry name" value="SMALL-CONDUCTANCE MECHANOSENSITIVE CHANNEL"/>
    <property type="match status" value="1"/>
</dbReference>
<evidence type="ECO:0000259" key="7">
    <source>
        <dbReference type="Pfam" id="PF00924"/>
    </source>
</evidence>
<feature type="domain" description="Mechanosensitive ion channel MscS" evidence="7">
    <location>
        <begin position="135"/>
        <end position="181"/>
    </location>
</feature>
<dbReference type="SUPFAM" id="SSF50182">
    <property type="entry name" value="Sm-like ribonucleoproteins"/>
    <property type="match status" value="1"/>
</dbReference>
<dbReference type="InterPro" id="IPR006685">
    <property type="entry name" value="MscS_channel_2nd"/>
</dbReference>
<evidence type="ECO:0000256" key="3">
    <source>
        <dbReference type="ARBA" id="ARBA00022692"/>
    </source>
</evidence>
<evidence type="ECO:0000313" key="9">
    <source>
        <dbReference type="Proteomes" id="UP000199062"/>
    </source>
</evidence>
<evidence type="ECO:0000313" key="8">
    <source>
        <dbReference type="EMBL" id="SFR94403.1"/>
    </source>
</evidence>
<dbReference type="Gene3D" id="3.30.70.100">
    <property type="match status" value="1"/>
</dbReference>
<feature type="transmembrane region" description="Helical" evidence="6">
    <location>
        <begin position="45"/>
        <end position="69"/>
    </location>
</feature>
<keyword evidence="3 6" id="KW-0812">Transmembrane</keyword>
<dbReference type="AlphaFoldDB" id="A0A1I6KT27"/>
<dbReference type="STRING" id="767519.SAMN05216559_1517"/>
<keyword evidence="9" id="KW-1185">Reference proteome</keyword>
<reference evidence="8 9" key="1">
    <citation type="submission" date="2016-10" db="EMBL/GenBank/DDBJ databases">
        <authorList>
            <person name="de Groot N.N."/>
        </authorList>
    </citation>
    <scope>NUCLEOTIDE SEQUENCE [LARGE SCALE GENOMIC DNA]</scope>
    <source>
        <strain evidence="8 9">CGMCC 1.10457</strain>
    </source>
</reference>
<dbReference type="InterPro" id="IPR023408">
    <property type="entry name" value="MscS_beta-dom_sf"/>
</dbReference>
<evidence type="ECO:0000256" key="6">
    <source>
        <dbReference type="SAM" id="Phobius"/>
    </source>
</evidence>
<dbReference type="InterPro" id="IPR010920">
    <property type="entry name" value="LSM_dom_sf"/>
</dbReference>
<organism evidence="8 9">
    <name type="scientific">Halomicrobium zhouii</name>
    <dbReference type="NCBI Taxonomy" id="767519"/>
    <lineage>
        <taxon>Archaea</taxon>
        <taxon>Methanobacteriati</taxon>
        <taxon>Methanobacteriota</taxon>
        <taxon>Stenosarchaea group</taxon>
        <taxon>Halobacteria</taxon>
        <taxon>Halobacteriales</taxon>
        <taxon>Haloarculaceae</taxon>
        <taxon>Halomicrobium</taxon>
    </lineage>
</organism>
<dbReference type="Gene3D" id="1.10.287.1260">
    <property type="match status" value="1"/>
</dbReference>
<keyword evidence="4 6" id="KW-1133">Transmembrane helix</keyword>